<dbReference type="EMBL" id="CM023481">
    <property type="protein sequence ID" value="KAH6945366.1"/>
    <property type="molecule type" value="Genomic_DNA"/>
</dbReference>
<comment type="caution">
    <text evidence="1">The sequence shown here is derived from an EMBL/GenBank/DDBJ whole genome shotgun (WGS) entry which is preliminary data.</text>
</comment>
<protein>
    <submittedName>
        <fullName evidence="1">Uncharacterized protein</fullName>
    </submittedName>
</protein>
<gene>
    <name evidence="1" type="ORF">HPB50_008051</name>
</gene>
<sequence>MPSENRTLRNLRRVGNADARPRTMRREAIKVASISARHRRARRPQRCGRLCLSSREGDTPTGRLGTAINPVEHITPRPPQDPGRFIIAGHDDALLLNERVTCACGKMSVAPHDSAFSEILKQISHTGWEPLLERAQRQRTMGSLRNRDSVSIERRR</sequence>
<accession>A0ACB7TGX7</accession>
<dbReference type="Proteomes" id="UP000821845">
    <property type="component" value="Chromosome 1"/>
</dbReference>
<reference evidence="1" key="1">
    <citation type="submission" date="2020-05" db="EMBL/GenBank/DDBJ databases">
        <title>Large-scale comparative analyses of tick genomes elucidate their genetic diversity and vector capacities.</title>
        <authorList>
            <person name="Jia N."/>
            <person name="Wang J."/>
            <person name="Shi W."/>
            <person name="Du L."/>
            <person name="Sun Y."/>
            <person name="Zhan W."/>
            <person name="Jiang J."/>
            <person name="Wang Q."/>
            <person name="Zhang B."/>
            <person name="Ji P."/>
            <person name="Sakyi L.B."/>
            <person name="Cui X."/>
            <person name="Yuan T."/>
            <person name="Jiang B."/>
            <person name="Yang W."/>
            <person name="Lam T.T.-Y."/>
            <person name="Chang Q."/>
            <person name="Ding S."/>
            <person name="Wang X."/>
            <person name="Zhu J."/>
            <person name="Ruan X."/>
            <person name="Zhao L."/>
            <person name="Wei J."/>
            <person name="Que T."/>
            <person name="Du C."/>
            <person name="Cheng J."/>
            <person name="Dai P."/>
            <person name="Han X."/>
            <person name="Huang E."/>
            <person name="Gao Y."/>
            <person name="Liu J."/>
            <person name="Shao H."/>
            <person name="Ye R."/>
            <person name="Li L."/>
            <person name="Wei W."/>
            <person name="Wang X."/>
            <person name="Wang C."/>
            <person name="Yang T."/>
            <person name="Huo Q."/>
            <person name="Li W."/>
            <person name="Guo W."/>
            <person name="Chen H."/>
            <person name="Zhou L."/>
            <person name="Ni X."/>
            <person name="Tian J."/>
            <person name="Zhou Y."/>
            <person name="Sheng Y."/>
            <person name="Liu T."/>
            <person name="Pan Y."/>
            <person name="Xia L."/>
            <person name="Li J."/>
            <person name="Zhao F."/>
            <person name="Cao W."/>
        </authorList>
    </citation>
    <scope>NUCLEOTIDE SEQUENCE</scope>
    <source>
        <strain evidence="1">Hyas-2018</strain>
    </source>
</reference>
<evidence type="ECO:0000313" key="1">
    <source>
        <dbReference type="EMBL" id="KAH6945366.1"/>
    </source>
</evidence>
<keyword evidence="2" id="KW-1185">Reference proteome</keyword>
<name>A0ACB7TGX7_HYAAI</name>
<proteinExistence type="predicted"/>
<evidence type="ECO:0000313" key="2">
    <source>
        <dbReference type="Proteomes" id="UP000821845"/>
    </source>
</evidence>
<organism evidence="1 2">
    <name type="scientific">Hyalomma asiaticum</name>
    <name type="common">Tick</name>
    <dbReference type="NCBI Taxonomy" id="266040"/>
    <lineage>
        <taxon>Eukaryota</taxon>
        <taxon>Metazoa</taxon>
        <taxon>Ecdysozoa</taxon>
        <taxon>Arthropoda</taxon>
        <taxon>Chelicerata</taxon>
        <taxon>Arachnida</taxon>
        <taxon>Acari</taxon>
        <taxon>Parasitiformes</taxon>
        <taxon>Ixodida</taxon>
        <taxon>Ixodoidea</taxon>
        <taxon>Ixodidae</taxon>
        <taxon>Hyalomminae</taxon>
        <taxon>Hyalomma</taxon>
    </lineage>
</organism>